<dbReference type="InterPro" id="IPR001343">
    <property type="entry name" value="Hemolysn_Ca-bd"/>
</dbReference>
<dbReference type="GO" id="GO:0005509">
    <property type="term" value="F:calcium ion binding"/>
    <property type="evidence" value="ECO:0007669"/>
    <property type="project" value="InterPro"/>
</dbReference>
<dbReference type="NCBIfam" id="NF012196">
    <property type="entry name" value="Ig_like_ice"/>
    <property type="match status" value="4"/>
</dbReference>
<dbReference type="InterPro" id="IPR018511">
    <property type="entry name" value="Hemolysin-typ_Ca-bd_CS"/>
</dbReference>
<dbReference type="NCBIfam" id="NF033510">
    <property type="entry name" value="Ca_tandemer"/>
    <property type="match status" value="5"/>
</dbReference>
<dbReference type="SUPFAM" id="SSF55486">
    <property type="entry name" value="Metalloproteases ('zincins'), catalytic domain"/>
    <property type="match status" value="1"/>
</dbReference>
<organism evidence="3 4">
    <name type="scientific">Glaesserella parasuis</name>
    <name type="common">Haemophilus parasuis</name>
    <dbReference type="NCBI Taxonomy" id="738"/>
    <lineage>
        <taxon>Bacteria</taxon>
        <taxon>Pseudomonadati</taxon>
        <taxon>Pseudomonadota</taxon>
        <taxon>Gammaproteobacteria</taxon>
        <taxon>Pasteurellales</taxon>
        <taxon>Pasteurellaceae</taxon>
        <taxon>Glaesserella</taxon>
    </lineage>
</organism>
<dbReference type="EMBL" id="JAODIR010000036">
    <property type="protein sequence ID" value="MDD2168407.1"/>
    <property type="molecule type" value="Genomic_DNA"/>
</dbReference>
<dbReference type="Gene3D" id="2.150.10.10">
    <property type="entry name" value="Serralysin-like metalloprotease, C-terminal"/>
    <property type="match status" value="1"/>
</dbReference>
<dbReference type="SUPFAM" id="SSF51120">
    <property type="entry name" value="beta-Roll"/>
    <property type="match status" value="2"/>
</dbReference>
<feature type="compositionally biased region" description="Low complexity" evidence="2">
    <location>
        <begin position="147"/>
        <end position="156"/>
    </location>
</feature>
<evidence type="ECO:0000313" key="3">
    <source>
        <dbReference type="EMBL" id="MDD2168407.1"/>
    </source>
</evidence>
<gene>
    <name evidence="3" type="ORF">N5925_07345</name>
</gene>
<evidence type="ECO:0000256" key="2">
    <source>
        <dbReference type="SAM" id="MobiDB-lite"/>
    </source>
</evidence>
<dbReference type="Gene3D" id="3.40.390.10">
    <property type="entry name" value="Collagenase (Catalytic Domain)"/>
    <property type="match status" value="1"/>
</dbReference>
<dbReference type="InterPro" id="IPR013783">
    <property type="entry name" value="Ig-like_fold"/>
</dbReference>
<accession>A0AA42JFS0</accession>
<evidence type="ECO:0000313" key="4">
    <source>
        <dbReference type="Proteomes" id="UP001148834"/>
    </source>
</evidence>
<dbReference type="PRINTS" id="PR00313">
    <property type="entry name" value="CABNDNGRPT"/>
</dbReference>
<dbReference type="RefSeq" id="WP_021117648.1">
    <property type="nucleotide sequence ID" value="NZ_JARUQU010000046.1"/>
</dbReference>
<dbReference type="Gene3D" id="2.60.40.10">
    <property type="entry name" value="Immunoglobulins"/>
    <property type="match status" value="7"/>
</dbReference>
<proteinExistence type="predicted"/>
<dbReference type="InterPro" id="IPR024079">
    <property type="entry name" value="MetalloPept_cat_dom_sf"/>
</dbReference>
<dbReference type="InterPro" id="IPR011049">
    <property type="entry name" value="Serralysin-like_metalloprot_C"/>
</dbReference>
<comment type="caution">
    <text evidence="3">The sequence shown here is derived from an EMBL/GenBank/DDBJ whole genome shotgun (WGS) entry which is preliminary data.</text>
</comment>
<evidence type="ECO:0000256" key="1">
    <source>
        <dbReference type="ARBA" id="ARBA00022837"/>
    </source>
</evidence>
<dbReference type="GO" id="GO:0008237">
    <property type="term" value="F:metallopeptidase activity"/>
    <property type="evidence" value="ECO:0007669"/>
    <property type="project" value="InterPro"/>
</dbReference>
<name>A0AA42JFS0_GLAPU</name>
<keyword evidence="1" id="KW-0106">Calcium</keyword>
<feature type="region of interest" description="Disordered" evidence="2">
    <location>
        <begin position="141"/>
        <end position="162"/>
    </location>
</feature>
<protein>
    <submittedName>
        <fullName evidence="3">Ig-like domain-containing protein</fullName>
    </submittedName>
</protein>
<dbReference type="InterPro" id="IPR049826">
    <property type="entry name" value="Ig-like_ice"/>
</dbReference>
<dbReference type="Proteomes" id="UP001148834">
    <property type="component" value="Unassembled WGS sequence"/>
</dbReference>
<dbReference type="Pfam" id="PF00353">
    <property type="entry name" value="HemolysinCabind"/>
    <property type="match status" value="2"/>
</dbReference>
<dbReference type="PROSITE" id="PS00330">
    <property type="entry name" value="HEMOLYSIN_CALCIUM"/>
    <property type="match status" value="3"/>
</dbReference>
<reference evidence="3" key="1">
    <citation type="submission" date="2022-09" db="EMBL/GenBank/DDBJ databases">
        <title>Molecular characterization of Glaesserella parasuis strains circulating in commercial swine farms using whole-genome sequencing.</title>
        <authorList>
            <person name="Mugabi R."/>
            <person name="Clavijo M."/>
            <person name="Li G."/>
        </authorList>
    </citation>
    <scope>NUCLEOTIDE SEQUENCE</scope>
    <source>
        <strain evidence="3">0435-53</strain>
    </source>
</reference>
<sequence length="1702" mass="182914">MKKMILRVVNNHQTKDIVLNGAKTVVQKAEKGTKYHLIDEHGNLITNAKAEVVGNDLAISVEGSQQPSLVLQDYQLHYPIENAQYLANTQASFATAESAAAAAEISAVASTSIASTLSTAQLVGLSLGAVTAATAGVVSETVRNHTSKSSSSSKSSMQSNHVENSVPQITLDQITNDNLIDYIESQQEKITITGSVTNANNGDIVTLKVGEAVSTGPVTDGRFAIEVDTKSLVVHQTVTATIANVSDSENYTVELSELTFDKVTSDNTINIDESKKSDIALTGSVTKAPENSTVKIVVGDQTFTAKVDAQGKFSLPVSGDLLSKNSVLKATVETPNKVVSQEVTHNYQVDLESPKPTIDLNPITGDNKITSLEAKNELTTVTGTVTGVEDGQEVTVSCGCASCSGVQWIDMMAKVSNGEFKVDFKTADLLRANVNTVKASVTTKDAAENSATATDSETYTQPVELKTNATLGSANVNNRLTNLNDTNKINKAFADANPVIDYLVVVHGLGNYKLSQATIELNNGKTYKLENPNPRFKVQIPVSDLANGTKLKVTVTVVDPVTQATKDISNQLNYAYDVIAEIQATIDTINEDKTIAFADLGKEMLLKGTLTYDENDIRERDISMTLTAGGVTYTPEIVGKTWSVKVPMSVLANAEGTQKVAIEVTAKDKMDNPAKATVEKEYQVDTVAPEVKLSLDPIAGDNAISADERSGNITIKGKVEGELTAGSKVKLLINGQTTEVEVSSDGTFTHNVATNVLVDNPTMVVSATYLATDAVGNSTTVDASQSYSLKNGDIDIKLDSITADDLINVTEKSANVTISGDISGSAAQAGQKVKIVVNNQEKEATVGDDLKFKLEVPASDFIATDKYVVKASVTGNNNASANTARAYSVDKEVVAQIDIKKVGDFSLNIGEIDPLIRIKGNVEFTDAYAVGLNHKRLLEVKVKFGDKVYKAGFHDKQFFLDIPASELAELTGKDVSSLSFSLATGVKGDYHNNIYGLTKKDDGSYATWISYGTEAPIVQKVTFDSPHLERQSDTSYKVNYKAEQQVEVSGTVTAAANSSVKVGDTVVVKVGEKSYETKVQAGNTFSTMVDKKALAQTDKVTATLTTKDLAEKEIQVSDVERVATPSNVSSKHVIVQNQPPKEINNDHSTDGYNFPYFIEKLGGIRGAVKTVLGGESTPLVYKYHIVTKAELADPANIESSREVNAKYEDYIGADVFHSQFISDFRAAYAEIGKYINVNFVEVDTVAEADTNVYIAAAEKLRGYAAWAWSGYNIIWNGGISYEKPTINYSFYTALHEIGHTLDMAHSSNGFKNTFRAKEDTLELTNMSYNNGVKDNLFYNLKTLRMYDIAYLQYQFGVNKTARAGNDVYTFKAYNAYSPDGDIYIWDGAGVDTFDASNEEKGVNVDLTPGSWIYVGEEREQTLVIKEAKTYTPQEYFGMPKETVITDRLWKSLGNTTFNEYTKGQAFIGFGTQIENLVGSAHNDNLTGNVADNNIYGGAGNDNIKGGAGNDYLDGGEGTDTLAGGLGNDTYVVENLSDTITENADEGDDTVLSAVNFDLTTLTNVENITLIGTTANAATGNALNNTLVANNIGNTLTGGVGDDRLVGGLGADTLIGGEGSDTFVFNTTLNGKIDTIDLQSGDKIEFSRKIFTALTPDNVNEFISLQEGKLYYDSDKSGPNEPVHFATTTGLINELSQVQFVVV</sequence>